<dbReference type="SUPFAM" id="SSF46785">
    <property type="entry name" value="Winged helix' DNA-binding domain"/>
    <property type="match status" value="1"/>
</dbReference>
<dbReference type="InterPro" id="IPR036388">
    <property type="entry name" value="WH-like_DNA-bd_sf"/>
</dbReference>
<evidence type="ECO:0000256" key="1">
    <source>
        <dbReference type="SAM" id="MobiDB-lite"/>
    </source>
</evidence>
<comment type="caution">
    <text evidence="3">The sequence shown here is derived from an EMBL/GenBank/DDBJ whole genome shotgun (WGS) entry which is preliminary data.</text>
</comment>
<reference evidence="3" key="1">
    <citation type="journal article" date="2021" name="PeerJ">
        <title>Extensive microbial diversity within the chicken gut microbiome revealed by metagenomics and culture.</title>
        <authorList>
            <person name="Gilroy R."/>
            <person name="Ravi A."/>
            <person name="Getino M."/>
            <person name="Pursley I."/>
            <person name="Horton D.L."/>
            <person name="Alikhan N.F."/>
            <person name="Baker D."/>
            <person name="Gharbi K."/>
            <person name="Hall N."/>
            <person name="Watson M."/>
            <person name="Adriaenssens E.M."/>
            <person name="Foster-Nyarko E."/>
            <person name="Jarju S."/>
            <person name="Secka A."/>
            <person name="Antonio M."/>
            <person name="Oren A."/>
            <person name="Chaudhuri R.R."/>
            <person name="La Ragione R."/>
            <person name="Hildebrand F."/>
            <person name="Pallen M.J."/>
        </authorList>
    </citation>
    <scope>NUCLEOTIDE SEQUENCE</scope>
    <source>
        <strain evidence="3">ChiBcec1-1630</strain>
    </source>
</reference>
<dbReference type="GO" id="GO:0043138">
    <property type="term" value="F:3'-5' DNA helicase activity"/>
    <property type="evidence" value="ECO:0007669"/>
    <property type="project" value="InterPro"/>
</dbReference>
<dbReference type="GO" id="GO:0006260">
    <property type="term" value="P:DNA replication"/>
    <property type="evidence" value="ECO:0007669"/>
    <property type="project" value="InterPro"/>
</dbReference>
<feature type="non-terminal residue" evidence="3">
    <location>
        <position position="1"/>
    </location>
</feature>
<feature type="region of interest" description="Disordered" evidence="1">
    <location>
        <begin position="1"/>
        <end position="23"/>
    </location>
</feature>
<dbReference type="GO" id="GO:0006281">
    <property type="term" value="P:DNA repair"/>
    <property type="evidence" value="ECO:0007669"/>
    <property type="project" value="InterPro"/>
</dbReference>
<evidence type="ECO:0000259" key="2">
    <source>
        <dbReference type="Pfam" id="PF09382"/>
    </source>
</evidence>
<feature type="compositionally biased region" description="Low complexity" evidence="1">
    <location>
        <begin position="11"/>
        <end position="23"/>
    </location>
</feature>
<dbReference type="Proteomes" id="UP000823922">
    <property type="component" value="Unassembled WGS sequence"/>
</dbReference>
<organism evidence="3 4">
    <name type="scientific">Candidatus Eisenbergiella intestinigallinarum</name>
    <dbReference type="NCBI Taxonomy" id="2838549"/>
    <lineage>
        <taxon>Bacteria</taxon>
        <taxon>Bacillati</taxon>
        <taxon>Bacillota</taxon>
        <taxon>Clostridia</taxon>
        <taxon>Lachnospirales</taxon>
        <taxon>Lachnospiraceae</taxon>
        <taxon>Eisenbergiella</taxon>
    </lineage>
</organism>
<dbReference type="AlphaFoldDB" id="A0A9D2TTJ7"/>
<dbReference type="EMBL" id="DWVS01000346">
    <property type="protein sequence ID" value="HJC89008.1"/>
    <property type="molecule type" value="Genomic_DNA"/>
</dbReference>
<proteinExistence type="predicted"/>
<reference evidence="3" key="2">
    <citation type="submission" date="2021-04" db="EMBL/GenBank/DDBJ databases">
        <authorList>
            <person name="Gilroy R."/>
        </authorList>
    </citation>
    <scope>NUCLEOTIDE SEQUENCE</scope>
    <source>
        <strain evidence="3">ChiBcec1-1630</strain>
    </source>
</reference>
<protein>
    <recommendedName>
        <fullName evidence="2">RQC domain-containing protein</fullName>
    </recommendedName>
</protein>
<dbReference type="Gene3D" id="1.10.10.10">
    <property type="entry name" value="Winged helix-like DNA-binding domain superfamily/Winged helix DNA-binding domain"/>
    <property type="match status" value="1"/>
</dbReference>
<feature type="domain" description="RQC" evidence="2">
    <location>
        <begin position="54"/>
        <end position="141"/>
    </location>
</feature>
<dbReference type="Pfam" id="PF09382">
    <property type="entry name" value="RQC"/>
    <property type="match status" value="1"/>
</dbReference>
<sequence length="156" mass="18607">EEEAFQQAKTQQPEMRQPEQPRLQTKLCPQWGDQVFGEIKDHSREDTEAVIHHILDCVENVSRFKFFGITVTLDILKGEDTPKIRKYQLSQIPQFGALKDMDRKKLWIFIDWMIENEYLLQTKGQYPVLHPTYNGRHFSEMVTEKQMEELRKKIKV</sequence>
<gene>
    <name evidence="3" type="ORF">H9926_13460</name>
</gene>
<evidence type="ECO:0000313" key="4">
    <source>
        <dbReference type="Proteomes" id="UP000823922"/>
    </source>
</evidence>
<dbReference type="InterPro" id="IPR018982">
    <property type="entry name" value="RQC_domain"/>
</dbReference>
<accession>A0A9D2TTJ7</accession>
<dbReference type="InterPro" id="IPR036390">
    <property type="entry name" value="WH_DNA-bd_sf"/>
</dbReference>
<name>A0A9D2TTJ7_9FIRM</name>
<evidence type="ECO:0000313" key="3">
    <source>
        <dbReference type="EMBL" id="HJC89008.1"/>
    </source>
</evidence>